<dbReference type="Proteomes" id="UP000600946">
    <property type="component" value="Unassembled WGS sequence"/>
</dbReference>
<dbReference type="SMART" id="SM00421">
    <property type="entry name" value="HTH_LUXR"/>
    <property type="match status" value="1"/>
</dbReference>
<feature type="region of interest" description="Disordered" evidence="3">
    <location>
        <begin position="893"/>
        <end position="917"/>
    </location>
</feature>
<gene>
    <name evidence="5" type="ORF">GCM10010326_65900</name>
</gene>
<dbReference type="InterPro" id="IPR027417">
    <property type="entry name" value="P-loop_NTPase"/>
</dbReference>
<feature type="domain" description="HTH luxR-type" evidence="4">
    <location>
        <begin position="832"/>
        <end position="897"/>
    </location>
</feature>
<dbReference type="InterPro" id="IPR000792">
    <property type="entry name" value="Tscrpt_reg_LuxR_C"/>
</dbReference>
<dbReference type="PANTHER" id="PTHR16305">
    <property type="entry name" value="TESTICULAR SOLUBLE ADENYLYL CYCLASE"/>
    <property type="match status" value="1"/>
</dbReference>
<dbReference type="EMBL" id="BMUU01000015">
    <property type="protein sequence ID" value="GGY61862.1"/>
    <property type="molecule type" value="Genomic_DNA"/>
</dbReference>
<protein>
    <submittedName>
        <fullName evidence="5">LuxR family transcriptional regulator</fullName>
    </submittedName>
</protein>
<dbReference type="SUPFAM" id="SSF46894">
    <property type="entry name" value="C-terminal effector domain of the bipartite response regulators"/>
    <property type="match status" value="1"/>
</dbReference>
<evidence type="ECO:0000256" key="1">
    <source>
        <dbReference type="ARBA" id="ARBA00022741"/>
    </source>
</evidence>
<feature type="compositionally biased region" description="Basic residues" evidence="3">
    <location>
        <begin position="907"/>
        <end position="917"/>
    </location>
</feature>
<dbReference type="PANTHER" id="PTHR16305:SF35">
    <property type="entry name" value="TRANSCRIPTIONAL ACTIVATOR DOMAIN"/>
    <property type="match status" value="1"/>
</dbReference>
<dbReference type="InterPro" id="IPR041664">
    <property type="entry name" value="AAA_16"/>
</dbReference>
<proteinExistence type="predicted"/>
<reference evidence="6" key="1">
    <citation type="journal article" date="2019" name="Int. J. Syst. Evol. Microbiol.">
        <title>The Global Catalogue of Microorganisms (GCM) 10K type strain sequencing project: providing services to taxonomists for standard genome sequencing and annotation.</title>
        <authorList>
            <consortium name="The Broad Institute Genomics Platform"/>
            <consortium name="The Broad Institute Genome Sequencing Center for Infectious Disease"/>
            <person name="Wu L."/>
            <person name="Ma J."/>
        </authorList>
    </citation>
    <scope>NUCLEOTIDE SEQUENCE [LARGE SCALE GENOMIC DNA]</scope>
    <source>
        <strain evidence="6">JCM 4594</strain>
    </source>
</reference>
<dbReference type="PRINTS" id="PR00038">
    <property type="entry name" value="HTHLUXR"/>
</dbReference>
<dbReference type="Pfam" id="PF13191">
    <property type="entry name" value="AAA_16"/>
    <property type="match status" value="1"/>
</dbReference>
<accession>A0ABQ3ANL8</accession>
<dbReference type="CDD" id="cd06170">
    <property type="entry name" value="LuxR_C_like"/>
    <property type="match status" value="1"/>
</dbReference>
<evidence type="ECO:0000259" key="4">
    <source>
        <dbReference type="PROSITE" id="PS50043"/>
    </source>
</evidence>
<evidence type="ECO:0000313" key="6">
    <source>
        <dbReference type="Proteomes" id="UP000600946"/>
    </source>
</evidence>
<name>A0ABQ3ANL8_9ACTN</name>
<keyword evidence="6" id="KW-1185">Reference proteome</keyword>
<keyword evidence="1" id="KW-0547">Nucleotide-binding</keyword>
<dbReference type="Pfam" id="PF00196">
    <property type="entry name" value="GerE"/>
    <property type="match status" value="1"/>
</dbReference>
<dbReference type="PROSITE" id="PS50043">
    <property type="entry name" value="HTH_LUXR_2"/>
    <property type="match status" value="1"/>
</dbReference>
<dbReference type="InterPro" id="IPR036388">
    <property type="entry name" value="WH-like_DNA-bd_sf"/>
</dbReference>
<evidence type="ECO:0000256" key="3">
    <source>
        <dbReference type="SAM" id="MobiDB-lite"/>
    </source>
</evidence>
<sequence>MGKTALLDTGEEAARRIGLRVLRMTGAPTESGLPFAALHQVLWPVLDEVQDLAESQREPLERALGVRDGAPPEGFAVAGATHALLAHAATRRPVVLLLDDLQWADPSSIAVFGYLRRHLARLPLVLIGTTRESAADGLPGRLVDLEPLNDREAEQLLRTLHPWLPETARGRVLRAAGGNPLALHELPAQLRSVAPDHPAFRADFPTADAVVGPFGGLPLGTRLGGLYEDRVRALPDGIQHLLLVASLGGTYGQRLSVLRELAGQRTEMRWAKVLEHIRDSGLARPDTAEGSLVFRHPLVRAGLVHMASPAERRAGHRLLADGMPATHPQRIIHLAASAVGIDAELASLLHAKADSMAAQGGDAEAADMMARAAGLSPDSGTRAARLVAAAVMAAAGGRLRRSAELVSAAEAEARPGSPEPAAAYAFAVAYTRLQLGGDPTPSIELLPGALDLLAPPAGRHERSGLLEAVFFLLVVVAVHCGDERAWAAVERHATAVSGPALVCLRAWSGSSQTGPDAFDMSARLRETVPALPEDRETPAAWFLLWAAAGLDAVGEYDALVAPFARHHTFATQDFIDALRAHDAFLCGRWEESLAISCRGADTSAGHGHAFNEMLFLLNVGQVHAARGHGGSLTALESALSAHVGARHLRAITERLHGLQLLRALGQGRPDEAWRLARSLAAPGVVPPRAPWFHLTLVDWVQAAVESGHSEDARRRLRAVRAAGGAPASAHHAFLLTVADALAAPDEEAEARFAAVYATPGAKQWPFPLARAHLAHGVRLRRSSPGRHAPTAAVAHLRSAYAVFTRLGAAPWARRAFRELDPTVETAECVEGSEASHPLLSAQELRVAEYASRGLTNRQIGDLLGLSPRTVGSHLYKAFPKLGVTTRAGVARALEETRNARPTGSRGRQGRLGRGGRP</sequence>
<keyword evidence="2" id="KW-0067">ATP-binding</keyword>
<dbReference type="InterPro" id="IPR016032">
    <property type="entry name" value="Sig_transdc_resp-reg_C-effctor"/>
</dbReference>
<evidence type="ECO:0000256" key="2">
    <source>
        <dbReference type="ARBA" id="ARBA00022840"/>
    </source>
</evidence>
<organism evidence="5 6">
    <name type="scientific">Streptomyces xanthochromogenes</name>
    <dbReference type="NCBI Taxonomy" id="67384"/>
    <lineage>
        <taxon>Bacteria</taxon>
        <taxon>Bacillati</taxon>
        <taxon>Actinomycetota</taxon>
        <taxon>Actinomycetes</taxon>
        <taxon>Kitasatosporales</taxon>
        <taxon>Streptomycetaceae</taxon>
        <taxon>Streptomyces</taxon>
    </lineage>
</organism>
<dbReference type="SUPFAM" id="SSF52540">
    <property type="entry name" value="P-loop containing nucleoside triphosphate hydrolases"/>
    <property type="match status" value="1"/>
</dbReference>
<comment type="caution">
    <text evidence="5">The sequence shown here is derived from an EMBL/GenBank/DDBJ whole genome shotgun (WGS) entry which is preliminary data.</text>
</comment>
<evidence type="ECO:0000313" key="5">
    <source>
        <dbReference type="EMBL" id="GGY61862.1"/>
    </source>
</evidence>
<dbReference type="Gene3D" id="1.10.10.10">
    <property type="entry name" value="Winged helix-like DNA-binding domain superfamily/Winged helix DNA-binding domain"/>
    <property type="match status" value="1"/>
</dbReference>